<keyword evidence="2" id="KW-1185">Reference proteome</keyword>
<dbReference type="AlphaFoldDB" id="A0A9D4FXN7"/>
<reference evidence="1" key="1">
    <citation type="journal article" date="2019" name="bioRxiv">
        <title>The Genome of the Zebra Mussel, Dreissena polymorpha: A Resource for Invasive Species Research.</title>
        <authorList>
            <person name="McCartney M.A."/>
            <person name="Auch B."/>
            <person name="Kono T."/>
            <person name="Mallez S."/>
            <person name="Zhang Y."/>
            <person name="Obille A."/>
            <person name="Becker A."/>
            <person name="Abrahante J.E."/>
            <person name="Garbe J."/>
            <person name="Badalamenti J.P."/>
            <person name="Herman A."/>
            <person name="Mangelson H."/>
            <person name="Liachko I."/>
            <person name="Sullivan S."/>
            <person name="Sone E.D."/>
            <person name="Koren S."/>
            <person name="Silverstein K.A.T."/>
            <person name="Beckman K.B."/>
            <person name="Gohl D.M."/>
        </authorList>
    </citation>
    <scope>NUCLEOTIDE SEQUENCE</scope>
    <source>
        <strain evidence="1">Duluth1</strain>
        <tissue evidence="1">Whole animal</tissue>
    </source>
</reference>
<name>A0A9D4FXN7_DREPO</name>
<comment type="caution">
    <text evidence="1">The sequence shown here is derived from an EMBL/GenBank/DDBJ whole genome shotgun (WGS) entry which is preliminary data.</text>
</comment>
<organism evidence="1 2">
    <name type="scientific">Dreissena polymorpha</name>
    <name type="common">Zebra mussel</name>
    <name type="synonym">Mytilus polymorpha</name>
    <dbReference type="NCBI Taxonomy" id="45954"/>
    <lineage>
        <taxon>Eukaryota</taxon>
        <taxon>Metazoa</taxon>
        <taxon>Spiralia</taxon>
        <taxon>Lophotrochozoa</taxon>
        <taxon>Mollusca</taxon>
        <taxon>Bivalvia</taxon>
        <taxon>Autobranchia</taxon>
        <taxon>Heteroconchia</taxon>
        <taxon>Euheterodonta</taxon>
        <taxon>Imparidentia</taxon>
        <taxon>Neoheterodontei</taxon>
        <taxon>Myida</taxon>
        <taxon>Dreissenoidea</taxon>
        <taxon>Dreissenidae</taxon>
        <taxon>Dreissena</taxon>
    </lineage>
</organism>
<feature type="non-terminal residue" evidence="1">
    <location>
        <position position="1"/>
    </location>
</feature>
<sequence>PAPSRQLTCYKCDEMSDLKLCDTVQQCDLGERCMVQHGNSQYSSGCASVLCKTVRPCYKGELCSIEEFDWLGQSHFKLGCVTATCSAIEHGRSVPRCKSCCSEDFCNTNCTMSHNHGASIIG</sequence>
<reference evidence="1" key="2">
    <citation type="submission" date="2020-11" db="EMBL/GenBank/DDBJ databases">
        <authorList>
            <person name="McCartney M.A."/>
            <person name="Auch B."/>
            <person name="Kono T."/>
            <person name="Mallez S."/>
            <person name="Becker A."/>
            <person name="Gohl D.M."/>
            <person name="Silverstein K.A.T."/>
            <person name="Koren S."/>
            <person name="Bechman K.B."/>
            <person name="Herman A."/>
            <person name="Abrahante J.E."/>
            <person name="Garbe J."/>
        </authorList>
    </citation>
    <scope>NUCLEOTIDE SEQUENCE</scope>
    <source>
        <strain evidence="1">Duluth1</strain>
        <tissue evidence="1">Whole animal</tissue>
    </source>
</reference>
<evidence type="ECO:0000313" key="1">
    <source>
        <dbReference type="EMBL" id="KAH3806382.1"/>
    </source>
</evidence>
<protein>
    <submittedName>
        <fullName evidence="1">Uncharacterized protein</fullName>
    </submittedName>
</protein>
<dbReference type="Proteomes" id="UP000828390">
    <property type="component" value="Unassembled WGS sequence"/>
</dbReference>
<dbReference type="EMBL" id="JAIWYP010000006">
    <property type="protein sequence ID" value="KAH3806382.1"/>
    <property type="molecule type" value="Genomic_DNA"/>
</dbReference>
<gene>
    <name evidence="1" type="ORF">DPMN_134703</name>
</gene>
<accession>A0A9D4FXN7</accession>
<evidence type="ECO:0000313" key="2">
    <source>
        <dbReference type="Proteomes" id="UP000828390"/>
    </source>
</evidence>
<proteinExistence type="predicted"/>